<reference evidence="3" key="1">
    <citation type="submission" date="2022-01" db="EMBL/GenBank/DDBJ databases">
        <authorList>
            <person name="Wang Y."/>
        </authorList>
    </citation>
    <scope>NUCLEOTIDE SEQUENCE</scope>
    <source>
        <strain evidence="3">WB101</strain>
    </source>
</reference>
<evidence type="ECO:0000313" key="3">
    <source>
        <dbReference type="EMBL" id="MCG2587247.1"/>
    </source>
</evidence>
<comment type="caution">
    <text evidence="3">The sequence shown here is derived from an EMBL/GenBank/DDBJ whole genome shotgun (WGS) entry which is preliminary data.</text>
</comment>
<keyword evidence="1" id="KW-0732">Signal</keyword>
<keyword evidence="4" id="KW-1185">Reference proteome</keyword>
<feature type="chain" id="PRO_5045523125" evidence="1">
    <location>
        <begin position="28"/>
        <end position="432"/>
    </location>
</feature>
<sequence length="432" mass="47335">MLRKTTYFLILILSTLMVACSSGDESAAVYENMNFSPDNGGITLPDGFQAVVVTESIGSARQMTVDEDGDIYVALSNDHNGNGIAALRDTDGDGVADTTAYFGDYTGTGIALHNGYLYFAPDTAIVRYSMEGVDLVPTSEPEMVVTGFPDQGSHAAKPITFDGGGDLYVNIGAPSNACQEESRTAGSPGMKPCPQLEWQGSVWQFNSNSTGQTLQEDGYKYATGYRNAVALEWNSGAENLYLVQHGRDQLNTLWPEHYDSLDNAELPAEEFFKVDDGDNFGWPYTYYDQRRGERMMNPEYGGDGETPYVGDDFEDPIQAFPGHWAPNDLIFYHGDQFPQEYYGGAFIAFHGSWNRAPLPQAGYRVTFTPFNGTEVSGEYQTFANGFAGEGVIRSPGQAEHRPMGLAEGTDGSVYIVDSRVGKIWRIFYTGSQ</sequence>
<feature type="signal peptide" evidence="1">
    <location>
        <begin position="1"/>
        <end position="27"/>
    </location>
</feature>
<dbReference type="InterPro" id="IPR054539">
    <property type="entry name" value="Beta-prop_PDH"/>
</dbReference>
<evidence type="ECO:0000313" key="4">
    <source>
        <dbReference type="Proteomes" id="UP001165366"/>
    </source>
</evidence>
<dbReference type="PROSITE" id="PS51257">
    <property type="entry name" value="PROKAR_LIPOPROTEIN"/>
    <property type="match status" value="1"/>
</dbReference>
<dbReference type="Proteomes" id="UP001165366">
    <property type="component" value="Unassembled WGS sequence"/>
</dbReference>
<name>A0ABS9K8S1_9BACT</name>
<proteinExistence type="predicted"/>
<reference evidence="3" key="2">
    <citation type="submission" date="2024-05" db="EMBL/GenBank/DDBJ databases">
        <title>Rhodohalobacter halophilus gen. nov., sp. nov., a moderately halophilic member of the family Balneolaceae.</title>
        <authorList>
            <person name="Xia J."/>
        </authorList>
    </citation>
    <scope>NUCLEOTIDE SEQUENCE</scope>
    <source>
        <strain evidence="3">WB101</strain>
    </source>
</reference>
<dbReference type="EMBL" id="JAKLWS010000001">
    <property type="protein sequence ID" value="MCG2587247.1"/>
    <property type="molecule type" value="Genomic_DNA"/>
</dbReference>
<protein>
    <submittedName>
        <fullName evidence="3">PQQ-dependent sugar dehydrogenase</fullName>
    </submittedName>
</protein>
<feature type="domain" description="Pyrroloquinoline quinone-dependent pyranose dehydrogenase beta-propeller" evidence="2">
    <location>
        <begin position="44"/>
        <end position="425"/>
    </location>
</feature>
<dbReference type="InterPro" id="IPR011041">
    <property type="entry name" value="Quinoprot_gluc/sorb_DH_b-prop"/>
</dbReference>
<dbReference type="PANTHER" id="PTHR33546:SF1">
    <property type="entry name" value="LARGE, MULTIFUNCTIONAL SECRETED PROTEIN"/>
    <property type="match status" value="1"/>
</dbReference>
<dbReference type="Pfam" id="PF22807">
    <property type="entry name" value="TrAA12"/>
    <property type="match status" value="1"/>
</dbReference>
<dbReference type="RefSeq" id="WP_237852090.1">
    <property type="nucleotide sequence ID" value="NZ_JAKLWS010000001.1"/>
</dbReference>
<dbReference type="InterPro" id="IPR011042">
    <property type="entry name" value="6-blade_b-propeller_TolB-like"/>
</dbReference>
<accession>A0ABS9K8S1</accession>
<dbReference type="PANTHER" id="PTHR33546">
    <property type="entry name" value="LARGE, MULTIFUNCTIONAL SECRETED PROTEIN-RELATED"/>
    <property type="match status" value="1"/>
</dbReference>
<dbReference type="Gene3D" id="2.120.10.30">
    <property type="entry name" value="TolB, C-terminal domain"/>
    <property type="match status" value="1"/>
</dbReference>
<dbReference type="SUPFAM" id="SSF50952">
    <property type="entry name" value="Soluble quinoprotein glucose dehydrogenase"/>
    <property type="match status" value="1"/>
</dbReference>
<gene>
    <name evidence="3" type="ORF">L6773_01630</name>
</gene>
<evidence type="ECO:0000256" key="1">
    <source>
        <dbReference type="SAM" id="SignalP"/>
    </source>
</evidence>
<evidence type="ECO:0000259" key="2">
    <source>
        <dbReference type="Pfam" id="PF22807"/>
    </source>
</evidence>
<organism evidence="3 4">
    <name type="scientific">Rhodohalobacter sulfatireducens</name>
    <dbReference type="NCBI Taxonomy" id="2911366"/>
    <lineage>
        <taxon>Bacteria</taxon>
        <taxon>Pseudomonadati</taxon>
        <taxon>Balneolota</taxon>
        <taxon>Balneolia</taxon>
        <taxon>Balneolales</taxon>
        <taxon>Balneolaceae</taxon>
        <taxon>Rhodohalobacter</taxon>
    </lineage>
</organism>